<dbReference type="PANTHER" id="PTHR24361">
    <property type="entry name" value="MITOGEN-ACTIVATED KINASE KINASE KINASE"/>
    <property type="match status" value="1"/>
</dbReference>
<dbReference type="EC" id="2.7.11.1" evidence="1"/>
<evidence type="ECO:0000256" key="5">
    <source>
        <dbReference type="ARBA" id="ARBA00022777"/>
    </source>
</evidence>
<keyword evidence="3" id="KW-0808">Transferase</keyword>
<keyword evidence="4" id="KW-0547">Nucleotide-binding</keyword>
<dbReference type="GO" id="GO:0005737">
    <property type="term" value="C:cytoplasm"/>
    <property type="evidence" value="ECO:0007669"/>
    <property type="project" value="TreeGrafter"/>
</dbReference>
<keyword evidence="6" id="KW-0067">ATP-binding</keyword>
<dbReference type="Gene3D" id="1.10.510.10">
    <property type="entry name" value="Transferase(Phosphotransferase) domain 1"/>
    <property type="match status" value="1"/>
</dbReference>
<organism evidence="10 11">
    <name type="scientific">Metarhizium rileyi (strain RCEF 4871)</name>
    <name type="common">Nomuraea rileyi</name>
    <dbReference type="NCBI Taxonomy" id="1649241"/>
    <lineage>
        <taxon>Eukaryota</taxon>
        <taxon>Fungi</taxon>
        <taxon>Dikarya</taxon>
        <taxon>Ascomycota</taxon>
        <taxon>Pezizomycotina</taxon>
        <taxon>Sordariomycetes</taxon>
        <taxon>Hypocreomycetidae</taxon>
        <taxon>Hypocreales</taxon>
        <taxon>Clavicipitaceae</taxon>
        <taxon>Metarhizium</taxon>
    </lineage>
</organism>
<dbReference type="AlphaFoldDB" id="A0A5C6GE42"/>
<evidence type="ECO:0000259" key="9">
    <source>
        <dbReference type="PROSITE" id="PS50011"/>
    </source>
</evidence>
<evidence type="ECO:0000256" key="4">
    <source>
        <dbReference type="ARBA" id="ARBA00022741"/>
    </source>
</evidence>
<dbReference type="Pfam" id="PF00069">
    <property type="entry name" value="Pkinase"/>
    <property type="match status" value="1"/>
</dbReference>
<evidence type="ECO:0000256" key="8">
    <source>
        <dbReference type="ARBA" id="ARBA00048679"/>
    </source>
</evidence>
<dbReference type="EMBL" id="SBHS01000012">
    <property type="protein sequence ID" value="TWU74326.1"/>
    <property type="molecule type" value="Genomic_DNA"/>
</dbReference>
<dbReference type="SUPFAM" id="SSF56112">
    <property type="entry name" value="Protein kinase-like (PK-like)"/>
    <property type="match status" value="1"/>
</dbReference>
<gene>
    <name evidence="10" type="ORF">ED733_005936</name>
</gene>
<dbReference type="CDD" id="cd00180">
    <property type="entry name" value="PKc"/>
    <property type="match status" value="1"/>
</dbReference>
<evidence type="ECO:0000256" key="7">
    <source>
        <dbReference type="ARBA" id="ARBA00047899"/>
    </source>
</evidence>
<dbReference type="PROSITE" id="PS50011">
    <property type="entry name" value="PROTEIN_KINASE_DOM"/>
    <property type="match status" value="1"/>
</dbReference>
<proteinExistence type="predicted"/>
<evidence type="ECO:0000313" key="10">
    <source>
        <dbReference type="EMBL" id="TWU74326.1"/>
    </source>
</evidence>
<dbReference type="SMART" id="SM00220">
    <property type="entry name" value="S_TKc"/>
    <property type="match status" value="1"/>
</dbReference>
<evidence type="ECO:0000256" key="2">
    <source>
        <dbReference type="ARBA" id="ARBA00022527"/>
    </source>
</evidence>
<dbReference type="PANTHER" id="PTHR24361:SF433">
    <property type="entry name" value="PROTEIN KINASE DOMAIN-CONTAINING PROTEIN"/>
    <property type="match status" value="1"/>
</dbReference>
<dbReference type="InterPro" id="IPR000719">
    <property type="entry name" value="Prot_kinase_dom"/>
</dbReference>
<evidence type="ECO:0000256" key="1">
    <source>
        <dbReference type="ARBA" id="ARBA00012513"/>
    </source>
</evidence>
<dbReference type="Proteomes" id="UP000317257">
    <property type="component" value="Unassembled WGS sequence"/>
</dbReference>
<dbReference type="InterPro" id="IPR008271">
    <property type="entry name" value="Ser/Thr_kinase_AS"/>
</dbReference>
<sequence length="547" mass="61732">MDDSGTVFYLIPFNNDQYAWDVILDSANRNRQVCGIPHIKWNQLALRIGLDQQPKNPPYLVKFGRGHQNDVVLNNYFSRNDQCYFDFNKATGELLLHDISERNDTDLCAIDIHIDEHGQERRHDGNHDGPAVERQWILAMRRANFCLVAPKWQGQPGEATLLRGRLAFAGQPDPDQTIEETRECVSTADLQSLQPGALTTTYQVTTTLGINPHNTRFRTPLEPEGSEEMRFTKLGVLGRGGQGLVHKVVDMYTGEHYACKVIAVKAEIPESRIFSERAFKQRVEREVKLVQSLKHAHIVPYNHVQGFKIGRDVELFMPVYEGNLRNLIEQLKDTSPTELPDMTCSMARQILDALQFAHTQNPPIVHLDVKPLNIFFRGEDFFLADFGISKIASESSTCSGSRWYMAPEIREGKQQTPKADIWGLGVTIMECLNQLPTAAQRTRFFEIWEDWYGHIRTKADTHFHEGALPSMLNVDPRQRPTASDLLSTQILTTNPALSLGVSSPANPALATTMHSPAPSPMDWIPTAPMPIQGDSWATRWDGSMQPP</sequence>
<evidence type="ECO:0000256" key="6">
    <source>
        <dbReference type="ARBA" id="ARBA00022840"/>
    </source>
</evidence>
<keyword evidence="2" id="KW-0723">Serine/threonine-protein kinase</keyword>
<accession>A0A5C6GE42</accession>
<dbReference type="InterPro" id="IPR011009">
    <property type="entry name" value="Kinase-like_dom_sf"/>
</dbReference>
<evidence type="ECO:0000256" key="3">
    <source>
        <dbReference type="ARBA" id="ARBA00022679"/>
    </source>
</evidence>
<dbReference type="GO" id="GO:0005524">
    <property type="term" value="F:ATP binding"/>
    <property type="evidence" value="ECO:0007669"/>
    <property type="project" value="UniProtKB-KW"/>
</dbReference>
<evidence type="ECO:0000313" key="11">
    <source>
        <dbReference type="Proteomes" id="UP000317257"/>
    </source>
</evidence>
<protein>
    <recommendedName>
        <fullName evidence="1">non-specific serine/threonine protein kinase</fullName>
        <ecNumber evidence="1">2.7.11.1</ecNumber>
    </recommendedName>
</protein>
<comment type="catalytic activity">
    <reaction evidence="7">
        <text>L-threonyl-[protein] + ATP = O-phospho-L-threonyl-[protein] + ADP + H(+)</text>
        <dbReference type="Rhea" id="RHEA:46608"/>
        <dbReference type="Rhea" id="RHEA-COMP:11060"/>
        <dbReference type="Rhea" id="RHEA-COMP:11605"/>
        <dbReference type="ChEBI" id="CHEBI:15378"/>
        <dbReference type="ChEBI" id="CHEBI:30013"/>
        <dbReference type="ChEBI" id="CHEBI:30616"/>
        <dbReference type="ChEBI" id="CHEBI:61977"/>
        <dbReference type="ChEBI" id="CHEBI:456216"/>
        <dbReference type="EC" id="2.7.11.1"/>
    </reaction>
</comment>
<reference evidence="11" key="1">
    <citation type="submission" date="2018-12" db="EMBL/GenBank/DDBJ databases">
        <title>The complete genome of Metarhizium rileyi, a key fungal pathogen of Lepidoptera.</title>
        <authorList>
            <person name="Binneck E."/>
            <person name="Lastra C.C.L."/>
            <person name="Sosa-Gomez D.R."/>
        </authorList>
    </citation>
    <scope>NUCLEOTIDE SEQUENCE [LARGE SCALE GENOMIC DNA]</scope>
    <source>
        <strain evidence="11">Cep018-CH2</strain>
    </source>
</reference>
<comment type="caution">
    <text evidence="10">The sequence shown here is derived from an EMBL/GenBank/DDBJ whole genome shotgun (WGS) entry which is preliminary data.</text>
</comment>
<feature type="domain" description="Protein kinase" evidence="9">
    <location>
        <begin position="231"/>
        <end position="497"/>
    </location>
</feature>
<comment type="catalytic activity">
    <reaction evidence="8">
        <text>L-seryl-[protein] + ATP = O-phospho-L-seryl-[protein] + ADP + H(+)</text>
        <dbReference type="Rhea" id="RHEA:17989"/>
        <dbReference type="Rhea" id="RHEA-COMP:9863"/>
        <dbReference type="Rhea" id="RHEA-COMP:11604"/>
        <dbReference type="ChEBI" id="CHEBI:15378"/>
        <dbReference type="ChEBI" id="CHEBI:29999"/>
        <dbReference type="ChEBI" id="CHEBI:30616"/>
        <dbReference type="ChEBI" id="CHEBI:83421"/>
        <dbReference type="ChEBI" id="CHEBI:456216"/>
        <dbReference type="EC" id="2.7.11.1"/>
    </reaction>
</comment>
<name>A0A5C6GE42_METRR</name>
<dbReference type="GO" id="GO:0004674">
    <property type="term" value="F:protein serine/threonine kinase activity"/>
    <property type="evidence" value="ECO:0007669"/>
    <property type="project" value="UniProtKB-KW"/>
</dbReference>
<dbReference type="InterPro" id="IPR053235">
    <property type="entry name" value="Ser_Thr_kinase"/>
</dbReference>
<keyword evidence="5" id="KW-0418">Kinase</keyword>
<dbReference type="PROSITE" id="PS00108">
    <property type="entry name" value="PROTEIN_KINASE_ST"/>
    <property type="match status" value="1"/>
</dbReference>